<dbReference type="GO" id="GO:0022857">
    <property type="term" value="F:transmembrane transporter activity"/>
    <property type="evidence" value="ECO:0007669"/>
    <property type="project" value="InterPro"/>
</dbReference>
<comment type="similarity">
    <text evidence="8">Belongs to the binding-protein-dependent transport system permease family. LivHM subfamily.</text>
</comment>
<feature type="transmembrane region" description="Helical" evidence="9">
    <location>
        <begin position="6"/>
        <end position="23"/>
    </location>
</feature>
<gene>
    <name evidence="10" type="ORF">CHK_2144</name>
</gene>
<dbReference type="OrthoDB" id="9807115at2"/>
<dbReference type="GO" id="GO:0006865">
    <property type="term" value="P:amino acid transport"/>
    <property type="evidence" value="ECO:0007669"/>
    <property type="project" value="UniProtKB-KW"/>
</dbReference>
<feature type="transmembrane region" description="Helical" evidence="9">
    <location>
        <begin position="227"/>
        <end position="251"/>
    </location>
</feature>
<evidence type="ECO:0000256" key="7">
    <source>
        <dbReference type="ARBA" id="ARBA00023136"/>
    </source>
</evidence>
<evidence type="ECO:0000256" key="2">
    <source>
        <dbReference type="ARBA" id="ARBA00022448"/>
    </source>
</evidence>
<dbReference type="InterPro" id="IPR001851">
    <property type="entry name" value="ABC_transp_permease"/>
</dbReference>
<evidence type="ECO:0000313" key="10">
    <source>
        <dbReference type="EMBL" id="KKI50081.1"/>
    </source>
</evidence>
<keyword evidence="5" id="KW-0029">Amino-acid transport</keyword>
<keyword evidence="7 9" id="KW-0472">Membrane</keyword>
<feature type="transmembrane region" description="Helical" evidence="9">
    <location>
        <begin position="93"/>
        <end position="116"/>
    </location>
</feature>
<dbReference type="STRING" id="270498.CHK_2144"/>
<organism evidence="10 11">
    <name type="scientific">Christensenella hongkongensis</name>
    <dbReference type="NCBI Taxonomy" id="270498"/>
    <lineage>
        <taxon>Bacteria</taxon>
        <taxon>Bacillati</taxon>
        <taxon>Bacillota</taxon>
        <taxon>Clostridia</taxon>
        <taxon>Christensenellales</taxon>
        <taxon>Christensenellaceae</taxon>
        <taxon>Christensenella</taxon>
    </lineage>
</organism>
<dbReference type="Pfam" id="PF02653">
    <property type="entry name" value="BPD_transp_2"/>
    <property type="match status" value="1"/>
</dbReference>
<evidence type="ECO:0000256" key="1">
    <source>
        <dbReference type="ARBA" id="ARBA00004651"/>
    </source>
</evidence>
<feature type="transmembrane region" description="Helical" evidence="9">
    <location>
        <begin position="30"/>
        <end position="53"/>
    </location>
</feature>
<comment type="subcellular location">
    <subcellularLocation>
        <location evidence="1">Cell membrane</location>
        <topology evidence="1">Multi-pass membrane protein</topology>
    </subcellularLocation>
</comment>
<keyword evidence="4 9" id="KW-0812">Transmembrane</keyword>
<feature type="transmembrane region" description="Helical" evidence="9">
    <location>
        <begin position="258"/>
        <end position="278"/>
    </location>
</feature>
<evidence type="ECO:0000256" key="3">
    <source>
        <dbReference type="ARBA" id="ARBA00022475"/>
    </source>
</evidence>
<dbReference type="RefSeq" id="WP_046443984.1">
    <property type="nucleotide sequence ID" value="NZ_CAUERS010000082.1"/>
</dbReference>
<reference evidence="10 11" key="1">
    <citation type="submission" date="2015-04" db="EMBL/GenBank/DDBJ databases">
        <title>Draft genome sequence of bacteremic isolate Catabacter hongkongensis type strain HKU16T.</title>
        <authorList>
            <person name="Lau S.K."/>
            <person name="Teng J.L."/>
            <person name="Huang Y."/>
            <person name="Curreem S.O."/>
            <person name="Tsui S.K."/>
            <person name="Woo P.C."/>
        </authorList>
    </citation>
    <scope>NUCLEOTIDE SEQUENCE [LARGE SCALE GENOMIC DNA]</scope>
    <source>
        <strain evidence="10 11">HKU16</strain>
    </source>
</reference>
<sequence>MDNAILLQQIVNGIVTGSIYALIGMGLSQIYGVLGISHFAHGSVVMVGGYIGYTFARMLGVPWIAAALIAIVGCALLGMFLERYCYRVIIKGPPINIFIMALGLLFIFENLCQMIWGADPVSIQAVGNTTLHIGPIAITSFRLYVIIINLALMGVLAFMMKQTKLGRSIRAMAQNREAATMVGVNVNKTSGAVFAIGSALAGLCGIFVTSLLQMFPSYGGDIVMKGFAVMILGGLGSIPGVIIGGLIMGIVESLGASFVSAAYKDAFGFIIIILVLIFKPNGLFGKRSRATK</sequence>
<evidence type="ECO:0000313" key="11">
    <source>
        <dbReference type="Proteomes" id="UP000034076"/>
    </source>
</evidence>
<name>A0A0M2NGK9_9FIRM</name>
<feature type="transmembrane region" description="Helical" evidence="9">
    <location>
        <begin position="136"/>
        <end position="160"/>
    </location>
</feature>
<keyword evidence="3" id="KW-1003">Cell membrane</keyword>
<proteinExistence type="inferred from homology"/>
<accession>A0A0M2NGK9</accession>
<dbReference type="PANTHER" id="PTHR11795:SF445">
    <property type="entry name" value="AMINO ACID ABC TRANSPORTER PERMEASE PROTEIN"/>
    <property type="match status" value="1"/>
</dbReference>
<dbReference type="InterPro" id="IPR052157">
    <property type="entry name" value="BCAA_transport_permease"/>
</dbReference>
<comment type="caution">
    <text evidence="10">The sequence shown here is derived from an EMBL/GenBank/DDBJ whole genome shotgun (WGS) entry which is preliminary data.</text>
</comment>
<dbReference type="AlphaFoldDB" id="A0A0M2NGK9"/>
<evidence type="ECO:0000256" key="9">
    <source>
        <dbReference type="SAM" id="Phobius"/>
    </source>
</evidence>
<dbReference type="CDD" id="cd06582">
    <property type="entry name" value="TM_PBP1_LivH_like"/>
    <property type="match status" value="1"/>
</dbReference>
<dbReference type="Proteomes" id="UP000034076">
    <property type="component" value="Unassembled WGS sequence"/>
</dbReference>
<keyword evidence="11" id="KW-1185">Reference proteome</keyword>
<feature type="transmembrane region" description="Helical" evidence="9">
    <location>
        <begin position="59"/>
        <end position="81"/>
    </location>
</feature>
<feature type="transmembrane region" description="Helical" evidence="9">
    <location>
        <begin position="191"/>
        <end position="215"/>
    </location>
</feature>
<dbReference type="PANTHER" id="PTHR11795">
    <property type="entry name" value="BRANCHED-CHAIN AMINO ACID TRANSPORT SYSTEM PERMEASE PROTEIN LIVH"/>
    <property type="match status" value="1"/>
</dbReference>
<keyword evidence="6 9" id="KW-1133">Transmembrane helix</keyword>
<keyword evidence="2" id="KW-0813">Transport</keyword>
<evidence type="ECO:0000256" key="8">
    <source>
        <dbReference type="ARBA" id="ARBA00037998"/>
    </source>
</evidence>
<dbReference type="GO" id="GO:0005886">
    <property type="term" value="C:plasma membrane"/>
    <property type="evidence" value="ECO:0007669"/>
    <property type="project" value="UniProtKB-SubCell"/>
</dbReference>
<evidence type="ECO:0000256" key="5">
    <source>
        <dbReference type="ARBA" id="ARBA00022970"/>
    </source>
</evidence>
<dbReference type="EMBL" id="LAYJ01000112">
    <property type="protein sequence ID" value="KKI50081.1"/>
    <property type="molecule type" value="Genomic_DNA"/>
</dbReference>
<evidence type="ECO:0000256" key="4">
    <source>
        <dbReference type="ARBA" id="ARBA00022692"/>
    </source>
</evidence>
<protein>
    <submittedName>
        <fullName evidence="10">High-affinity branched-chain amino acid transport system permease protein LivH</fullName>
    </submittedName>
</protein>
<evidence type="ECO:0000256" key="6">
    <source>
        <dbReference type="ARBA" id="ARBA00022989"/>
    </source>
</evidence>